<organism evidence="2 3">
    <name type="scientific">Sediminibacterium ginsengisoli</name>
    <dbReference type="NCBI Taxonomy" id="413434"/>
    <lineage>
        <taxon>Bacteria</taxon>
        <taxon>Pseudomonadati</taxon>
        <taxon>Bacteroidota</taxon>
        <taxon>Chitinophagia</taxon>
        <taxon>Chitinophagales</taxon>
        <taxon>Chitinophagaceae</taxon>
        <taxon>Sediminibacterium</taxon>
    </lineage>
</organism>
<dbReference type="Proteomes" id="UP000190888">
    <property type="component" value="Unassembled WGS sequence"/>
</dbReference>
<evidence type="ECO:0008006" key="4">
    <source>
        <dbReference type="Google" id="ProtNLM"/>
    </source>
</evidence>
<feature type="transmembrane region" description="Helical" evidence="1">
    <location>
        <begin position="43"/>
        <end position="61"/>
    </location>
</feature>
<dbReference type="Pfam" id="PF14248">
    <property type="entry name" value="DUF4345"/>
    <property type="match status" value="1"/>
</dbReference>
<evidence type="ECO:0000313" key="2">
    <source>
        <dbReference type="EMBL" id="SJZ31930.1"/>
    </source>
</evidence>
<keyword evidence="1" id="KW-1133">Transmembrane helix</keyword>
<feature type="transmembrane region" description="Helical" evidence="1">
    <location>
        <begin position="98"/>
        <end position="120"/>
    </location>
</feature>
<evidence type="ECO:0000313" key="3">
    <source>
        <dbReference type="Proteomes" id="UP000190888"/>
    </source>
</evidence>
<sequence length="130" mass="14239">MKNFHLLVSALLISGIGLAYGVCPGRILPRLFGFAVEHTSLKNIFRALMGLYLAMSSLWLIGVFNQKLWLTATITNIVFMAGLALGRIISLFSDGIPGIYFLAGIAVELLLAAWGIVNLVNFKRSITNRQ</sequence>
<proteinExistence type="predicted"/>
<dbReference type="RefSeq" id="WP_078829379.1">
    <property type="nucleotide sequence ID" value="NZ_FUWH01000001.1"/>
</dbReference>
<reference evidence="2 3" key="1">
    <citation type="submission" date="2017-02" db="EMBL/GenBank/DDBJ databases">
        <authorList>
            <person name="Peterson S.W."/>
        </authorList>
    </citation>
    <scope>NUCLEOTIDE SEQUENCE [LARGE SCALE GENOMIC DNA]</scope>
    <source>
        <strain evidence="2 3">DSM 22335</strain>
    </source>
</reference>
<keyword evidence="1" id="KW-0472">Membrane</keyword>
<feature type="transmembrane region" description="Helical" evidence="1">
    <location>
        <begin position="68"/>
        <end position="92"/>
    </location>
</feature>
<gene>
    <name evidence="2" type="ORF">SAMN04488132_10110</name>
</gene>
<dbReference type="AlphaFoldDB" id="A0A1T4JP31"/>
<protein>
    <recommendedName>
        <fullName evidence="4">DUF4345 domain-containing protein</fullName>
    </recommendedName>
</protein>
<name>A0A1T4JP31_9BACT</name>
<keyword evidence="3" id="KW-1185">Reference proteome</keyword>
<keyword evidence="1" id="KW-0812">Transmembrane</keyword>
<evidence type="ECO:0000256" key="1">
    <source>
        <dbReference type="SAM" id="Phobius"/>
    </source>
</evidence>
<accession>A0A1T4JP31</accession>
<dbReference type="EMBL" id="FUWH01000001">
    <property type="protein sequence ID" value="SJZ31930.1"/>
    <property type="molecule type" value="Genomic_DNA"/>
</dbReference>
<dbReference type="OrthoDB" id="1188911at2"/>
<dbReference type="STRING" id="413434.SAMN04488132_10110"/>
<dbReference type="InterPro" id="IPR025597">
    <property type="entry name" value="DUF4345"/>
</dbReference>